<feature type="non-terminal residue" evidence="3">
    <location>
        <position position="1"/>
    </location>
</feature>
<protein>
    <recommendedName>
        <fullName evidence="2">Cadherin domain-containing protein</fullName>
    </recommendedName>
</protein>
<name>A0ABD2PLF5_9PLAT</name>
<dbReference type="SUPFAM" id="SSF49313">
    <property type="entry name" value="Cadherin-like"/>
    <property type="match status" value="1"/>
</dbReference>
<dbReference type="GO" id="GO:0005509">
    <property type="term" value="F:calcium ion binding"/>
    <property type="evidence" value="ECO:0007669"/>
    <property type="project" value="UniProtKB-UniRule"/>
</dbReference>
<dbReference type="EMBL" id="JBJKFK010006489">
    <property type="protein sequence ID" value="KAL3307788.1"/>
    <property type="molecule type" value="Genomic_DNA"/>
</dbReference>
<dbReference type="Gene3D" id="2.60.40.60">
    <property type="entry name" value="Cadherins"/>
    <property type="match status" value="1"/>
</dbReference>
<dbReference type="Proteomes" id="UP001626550">
    <property type="component" value="Unassembled WGS sequence"/>
</dbReference>
<dbReference type="PROSITE" id="PS50268">
    <property type="entry name" value="CADHERIN_2"/>
    <property type="match status" value="1"/>
</dbReference>
<accession>A0ABD2PLF5</accession>
<dbReference type="InterPro" id="IPR002126">
    <property type="entry name" value="Cadherin-like_dom"/>
</dbReference>
<keyword evidence="4" id="KW-1185">Reference proteome</keyword>
<dbReference type="InterPro" id="IPR015919">
    <property type="entry name" value="Cadherin-like_sf"/>
</dbReference>
<organism evidence="3 4">
    <name type="scientific">Cichlidogyrus casuarinus</name>
    <dbReference type="NCBI Taxonomy" id="1844966"/>
    <lineage>
        <taxon>Eukaryota</taxon>
        <taxon>Metazoa</taxon>
        <taxon>Spiralia</taxon>
        <taxon>Lophotrochozoa</taxon>
        <taxon>Platyhelminthes</taxon>
        <taxon>Monogenea</taxon>
        <taxon>Monopisthocotylea</taxon>
        <taxon>Dactylogyridea</taxon>
        <taxon>Ancyrocephalidae</taxon>
        <taxon>Cichlidogyrus</taxon>
    </lineage>
</organism>
<evidence type="ECO:0000256" key="1">
    <source>
        <dbReference type="PROSITE-ProRule" id="PRU00043"/>
    </source>
</evidence>
<feature type="domain" description="Cadherin" evidence="2">
    <location>
        <begin position="68"/>
        <end position="159"/>
    </location>
</feature>
<reference evidence="3 4" key="1">
    <citation type="submission" date="2024-11" db="EMBL/GenBank/DDBJ databases">
        <title>Adaptive evolution of stress response genes in parasites aligns with host niche diversity.</title>
        <authorList>
            <person name="Hahn C."/>
            <person name="Resl P."/>
        </authorList>
    </citation>
    <scope>NUCLEOTIDE SEQUENCE [LARGE SCALE GENOMIC DNA]</scope>
    <source>
        <strain evidence="3">EGGRZ-B1_66</strain>
        <tissue evidence="3">Body</tissue>
    </source>
</reference>
<proteinExistence type="predicted"/>
<feature type="non-terminal residue" evidence="3">
    <location>
        <position position="199"/>
    </location>
</feature>
<evidence type="ECO:0000259" key="2">
    <source>
        <dbReference type="PROSITE" id="PS50268"/>
    </source>
</evidence>
<dbReference type="AlphaFoldDB" id="A0ABD2PLF5"/>
<dbReference type="Pfam" id="PF00028">
    <property type="entry name" value="Cadherin"/>
    <property type="match status" value="1"/>
</dbReference>
<comment type="caution">
    <text evidence="3">The sequence shown here is derived from an EMBL/GenBank/DDBJ whole genome shotgun (WGS) entry which is preliminary data.</text>
</comment>
<keyword evidence="1" id="KW-0106">Calcium</keyword>
<gene>
    <name evidence="3" type="ORF">Ciccas_013688</name>
</gene>
<sequence>DVNDNVPEFVRPISKWPTTGALIVDPVKPSDQMRLAFNSQYQVPTATFPKSYWFNENESKSFLLEAIAIDLDEGDNKKLHYSIDESTQSNNFHMDAVSGALFLISPKSAFDEGQNMGLKKSRSIHHLNLKVCDSGQPVRCSQRLTVKIVLLLSDELPVVEKEAVNWATNHQTVKDINGGKLLLGRSSEEIDDAKAYISE</sequence>
<dbReference type="CDD" id="cd11304">
    <property type="entry name" value="Cadherin_repeat"/>
    <property type="match status" value="1"/>
</dbReference>
<evidence type="ECO:0000313" key="3">
    <source>
        <dbReference type="EMBL" id="KAL3307788.1"/>
    </source>
</evidence>
<evidence type="ECO:0000313" key="4">
    <source>
        <dbReference type="Proteomes" id="UP001626550"/>
    </source>
</evidence>